<dbReference type="Pfam" id="PF00889">
    <property type="entry name" value="EF_TS"/>
    <property type="match status" value="1"/>
</dbReference>
<proteinExistence type="inferred from homology"/>
<dbReference type="STRING" id="1802067.A2966_01725"/>
<evidence type="ECO:0000256" key="4">
    <source>
        <dbReference type="ARBA" id="ARBA00022917"/>
    </source>
</evidence>
<keyword evidence="3 5" id="KW-0251">Elongation factor</keyword>
<dbReference type="InterPro" id="IPR036402">
    <property type="entry name" value="EF-Ts_dimer_sf"/>
</dbReference>
<gene>
    <name evidence="5" type="primary">tsf</name>
    <name evidence="7" type="ORF">A2966_01725</name>
</gene>
<dbReference type="PANTHER" id="PTHR11741">
    <property type="entry name" value="ELONGATION FACTOR TS"/>
    <property type="match status" value="1"/>
</dbReference>
<dbReference type="AlphaFoldDB" id="A0A1F7J9S3"/>
<comment type="similarity">
    <text evidence="1 5">Belongs to the EF-Ts family.</text>
</comment>
<dbReference type="GO" id="GO:0005737">
    <property type="term" value="C:cytoplasm"/>
    <property type="evidence" value="ECO:0007669"/>
    <property type="project" value="UniProtKB-SubCell"/>
</dbReference>
<evidence type="ECO:0000256" key="3">
    <source>
        <dbReference type="ARBA" id="ARBA00022768"/>
    </source>
</evidence>
<dbReference type="EMBL" id="MGAR01000010">
    <property type="protein sequence ID" value="OGK52368.1"/>
    <property type="molecule type" value="Genomic_DNA"/>
</dbReference>
<dbReference type="SUPFAM" id="SSF54713">
    <property type="entry name" value="Elongation factor Ts (EF-Ts), dimerisation domain"/>
    <property type="match status" value="1"/>
</dbReference>
<comment type="caution">
    <text evidence="7">The sequence shown here is derived from an EMBL/GenBank/DDBJ whole genome shotgun (WGS) entry which is preliminary data.</text>
</comment>
<organism evidence="7 8">
    <name type="scientific">Candidatus Roizmanbacteria bacterium RIFCSPLOWO2_01_FULL_41_22</name>
    <dbReference type="NCBI Taxonomy" id="1802067"/>
    <lineage>
        <taxon>Bacteria</taxon>
        <taxon>Candidatus Roizmaniibacteriota</taxon>
    </lineage>
</organism>
<dbReference type="SUPFAM" id="SSF46934">
    <property type="entry name" value="UBA-like"/>
    <property type="match status" value="1"/>
</dbReference>
<dbReference type="HAMAP" id="MF_00050">
    <property type="entry name" value="EF_Ts"/>
    <property type="match status" value="1"/>
</dbReference>
<evidence type="ECO:0000256" key="1">
    <source>
        <dbReference type="ARBA" id="ARBA00005532"/>
    </source>
</evidence>
<comment type="function">
    <text evidence="5">Associates with the EF-Tu.GDP complex and induces the exchange of GDP to GTP. It remains bound to the aminoacyl-tRNA.EF-Tu.GTP complex up to the GTP hydrolysis stage on the ribosome.</text>
</comment>
<dbReference type="InterPro" id="IPR014039">
    <property type="entry name" value="Transl_elong_EFTs/EF1B_dimer"/>
</dbReference>
<dbReference type="Proteomes" id="UP000176480">
    <property type="component" value="Unassembled WGS sequence"/>
</dbReference>
<evidence type="ECO:0000256" key="2">
    <source>
        <dbReference type="ARBA" id="ARBA00016956"/>
    </source>
</evidence>
<keyword evidence="4 5" id="KW-0648">Protein biosynthesis</keyword>
<dbReference type="GO" id="GO:0003746">
    <property type="term" value="F:translation elongation factor activity"/>
    <property type="evidence" value="ECO:0007669"/>
    <property type="project" value="UniProtKB-UniRule"/>
</dbReference>
<reference evidence="7 8" key="1">
    <citation type="journal article" date="2016" name="Nat. Commun.">
        <title>Thousands of microbial genomes shed light on interconnected biogeochemical processes in an aquifer system.</title>
        <authorList>
            <person name="Anantharaman K."/>
            <person name="Brown C.T."/>
            <person name="Hug L.A."/>
            <person name="Sharon I."/>
            <person name="Castelle C.J."/>
            <person name="Probst A.J."/>
            <person name="Thomas B.C."/>
            <person name="Singh A."/>
            <person name="Wilkins M.J."/>
            <person name="Karaoz U."/>
            <person name="Brodie E.L."/>
            <person name="Williams K.H."/>
            <person name="Hubbard S.S."/>
            <person name="Banfield J.F."/>
        </authorList>
    </citation>
    <scope>NUCLEOTIDE SEQUENCE [LARGE SCALE GENOMIC DNA]</scope>
</reference>
<name>A0A1F7J9S3_9BACT</name>
<evidence type="ECO:0000313" key="8">
    <source>
        <dbReference type="Proteomes" id="UP000176480"/>
    </source>
</evidence>
<dbReference type="PANTHER" id="PTHR11741:SF0">
    <property type="entry name" value="ELONGATION FACTOR TS, MITOCHONDRIAL"/>
    <property type="match status" value="1"/>
</dbReference>
<evidence type="ECO:0000256" key="5">
    <source>
        <dbReference type="HAMAP-Rule" id="MF_00050"/>
    </source>
</evidence>
<dbReference type="Gene3D" id="3.30.479.20">
    <property type="entry name" value="Elongation factor Ts, dimerisation domain"/>
    <property type="match status" value="1"/>
</dbReference>
<dbReference type="Pfam" id="PF25025">
    <property type="entry name" value="EF-Ts_N"/>
    <property type="match status" value="1"/>
</dbReference>
<dbReference type="InterPro" id="IPR009060">
    <property type="entry name" value="UBA-like_sf"/>
</dbReference>
<dbReference type="CDD" id="cd14275">
    <property type="entry name" value="UBA_EF-Ts"/>
    <property type="match status" value="1"/>
</dbReference>
<evidence type="ECO:0000259" key="6">
    <source>
        <dbReference type="Pfam" id="PF00889"/>
    </source>
</evidence>
<protein>
    <recommendedName>
        <fullName evidence="2 5">Elongation factor Ts</fullName>
        <shortName evidence="5">EF-Ts</shortName>
    </recommendedName>
</protein>
<comment type="subcellular location">
    <subcellularLocation>
        <location evidence="5">Cytoplasm</location>
    </subcellularLocation>
</comment>
<feature type="region of interest" description="Involved in Mg(2+) ion dislocation from EF-Tu" evidence="5">
    <location>
        <begin position="80"/>
        <end position="83"/>
    </location>
</feature>
<dbReference type="InterPro" id="IPR001816">
    <property type="entry name" value="Transl_elong_EFTs/EF1B"/>
</dbReference>
<feature type="domain" description="Translation elongation factor EFTs/EF1B dimerisation" evidence="6">
    <location>
        <begin position="71"/>
        <end position="148"/>
    </location>
</feature>
<dbReference type="FunFam" id="1.10.8.10:FF:000001">
    <property type="entry name" value="Elongation factor Ts"/>
    <property type="match status" value="1"/>
</dbReference>
<dbReference type="Gene3D" id="1.10.8.10">
    <property type="entry name" value="DNA helicase RuvA subunit, C-terminal domain"/>
    <property type="match status" value="1"/>
</dbReference>
<evidence type="ECO:0000313" key="7">
    <source>
        <dbReference type="EMBL" id="OGK52368.1"/>
    </source>
</evidence>
<sequence>MIDYKLLKSLREKTGVSFSLCKRALEESDNDLVKAQKKLAQWGAKKAEEKSTRPTFQGGIFVYVHHNKKIAALVELRTETDFVAVNREFQQLGNEIAMQAASLPAKSVPELLKQEYIRDPEKSISDLIKEAIFKFGENIQIARCVRWELGEK</sequence>
<accession>A0A1F7J9S3</accession>
<keyword evidence="5" id="KW-0963">Cytoplasm</keyword>